<evidence type="ECO:0000313" key="1">
    <source>
        <dbReference type="EMBL" id="MBB5871964.1"/>
    </source>
</evidence>
<evidence type="ECO:0000313" key="2">
    <source>
        <dbReference type="Proteomes" id="UP000587527"/>
    </source>
</evidence>
<reference evidence="1 2" key="1">
    <citation type="submission" date="2020-08" db="EMBL/GenBank/DDBJ databases">
        <title>Sequencing the genomes of 1000 actinobacteria strains.</title>
        <authorList>
            <person name="Klenk H.-P."/>
        </authorList>
    </citation>
    <scope>NUCLEOTIDE SEQUENCE [LARGE SCALE GENOMIC DNA]</scope>
    <source>
        <strain evidence="1 2">DSM 45362</strain>
    </source>
</reference>
<keyword evidence="2" id="KW-1185">Reference proteome</keyword>
<accession>A0A841BUT7</accession>
<dbReference type="EMBL" id="JACHMN010000002">
    <property type="protein sequence ID" value="MBB5871964.1"/>
    <property type="molecule type" value="Genomic_DNA"/>
</dbReference>
<organism evidence="1 2">
    <name type="scientific">Allocatelliglobosispora scoriae</name>
    <dbReference type="NCBI Taxonomy" id="643052"/>
    <lineage>
        <taxon>Bacteria</taxon>
        <taxon>Bacillati</taxon>
        <taxon>Actinomycetota</taxon>
        <taxon>Actinomycetes</taxon>
        <taxon>Micromonosporales</taxon>
        <taxon>Micromonosporaceae</taxon>
        <taxon>Allocatelliglobosispora</taxon>
    </lineage>
</organism>
<gene>
    <name evidence="1" type="ORF">F4553_005343</name>
</gene>
<dbReference type="Proteomes" id="UP000587527">
    <property type="component" value="Unassembled WGS sequence"/>
</dbReference>
<comment type="caution">
    <text evidence="1">The sequence shown here is derived from an EMBL/GenBank/DDBJ whole genome shotgun (WGS) entry which is preliminary data.</text>
</comment>
<protein>
    <submittedName>
        <fullName evidence="1">Uncharacterized protein</fullName>
    </submittedName>
</protein>
<dbReference type="RefSeq" id="WP_184840370.1">
    <property type="nucleotide sequence ID" value="NZ_JACHMN010000002.1"/>
</dbReference>
<sequence length="422" mass="45433">MADQGQGSWEDLARDVAETLVKAMATTAWSAVKQRIGSIVGQEGRMDRDNELLNSLGPQETNERRSALTDAWRIRLLDLLEDDPSFATALRSAVGDKPPALPATTIQTISAGPNSTATMYGGHHFERNRDVNINSPVNRRKSFTFAPFIDFVQAHKVASAMIALIVVVGGVVGGAIAIDQPDSDSVSPYSDRLSATAQPVQTAAAPTPTLTPVENQALPVVDRYFDVTNALGYSFQVKYSFSPQAVTVDLSNDPPGRQTIEMTFANVTFTAENTTPGRDYNPWDALAPNHPARDVSVGGYWPAKSAVCKYKWPFNPQPDGTTFHGVGPTCFFHAFRATWDQGRGVLIMGENADLRGSMGIFVHGVKDADVEAVRKALSNGPVMWAVINESTDTLGSQCAEPGTLMGATINILDAYGKISPQC</sequence>
<name>A0A841BUT7_9ACTN</name>
<dbReference type="AlphaFoldDB" id="A0A841BUT7"/>
<proteinExistence type="predicted"/>